<keyword evidence="4" id="KW-1185">Reference proteome</keyword>
<organism evidence="3 4">
    <name type="scientific">Parendozoicomonas haliclonae</name>
    <dbReference type="NCBI Taxonomy" id="1960125"/>
    <lineage>
        <taxon>Bacteria</taxon>
        <taxon>Pseudomonadati</taxon>
        <taxon>Pseudomonadota</taxon>
        <taxon>Gammaproteobacteria</taxon>
        <taxon>Oceanospirillales</taxon>
        <taxon>Endozoicomonadaceae</taxon>
        <taxon>Parendozoicomonas</taxon>
    </lineage>
</organism>
<protein>
    <submittedName>
        <fullName evidence="3">Uncharacterized protein</fullName>
    </submittedName>
</protein>
<dbReference type="Proteomes" id="UP000196573">
    <property type="component" value="Unassembled WGS sequence"/>
</dbReference>
<dbReference type="RefSeq" id="WP_087109574.1">
    <property type="nucleotide sequence ID" value="NZ_CBCSCN010000002.1"/>
</dbReference>
<evidence type="ECO:0000313" key="3">
    <source>
        <dbReference type="EMBL" id="SMA46232.1"/>
    </source>
</evidence>
<feature type="compositionally biased region" description="Basic and acidic residues" evidence="1">
    <location>
        <begin position="468"/>
        <end position="478"/>
    </location>
</feature>
<evidence type="ECO:0000256" key="1">
    <source>
        <dbReference type="SAM" id="MobiDB-lite"/>
    </source>
</evidence>
<feature type="chain" id="PRO_5012304514" evidence="2">
    <location>
        <begin position="30"/>
        <end position="560"/>
    </location>
</feature>
<keyword evidence="2" id="KW-0732">Signal</keyword>
<dbReference type="EMBL" id="FWPT01000004">
    <property type="protein sequence ID" value="SMA46232.1"/>
    <property type="molecule type" value="Genomic_DNA"/>
</dbReference>
<accession>A0A1X7AJQ7</accession>
<evidence type="ECO:0000313" key="4">
    <source>
        <dbReference type="Proteomes" id="UP000196573"/>
    </source>
</evidence>
<reference evidence="3 4" key="1">
    <citation type="submission" date="2017-03" db="EMBL/GenBank/DDBJ databases">
        <authorList>
            <person name="Afonso C.L."/>
            <person name="Miller P.J."/>
            <person name="Scott M.A."/>
            <person name="Spackman E."/>
            <person name="Goraichik I."/>
            <person name="Dimitrov K.M."/>
            <person name="Suarez D.L."/>
            <person name="Swayne D.E."/>
        </authorList>
    </citation>
    <scope>NUCLEOTIDE SEQUENCE [LARGE SCALE GENOMIC DNA]</scope>
    <source>
        <strain evidence="3">SB41UT1</strain>
    </source>
</reference>
<dbReference type="AlphaFoldDB" id="A0A1X7AJQ7"/>
<name>A0A1X7AJQ7_9GAMM</name>
<gene>
    <name evidence="3" type="ORF">EHSB41UT_02106</name>
</gene>
<sequence length="560" mass="63007">MVERGRQSFTAAAVLATLLSVAQVAPLWAANNYLPAQDSGSAFTNEPDASYILQSLPVSKNQEFIDRRWSNRDTAFRVLKEEGVRASAIISMAIAGRLALSAGDSVLATYGPVWFRPWIAPVMTLGLQTTADFFSSLSMRDFYMRAGFNAANTILPGDYLAFWRQMGAFLLGHISLANQYWPEVRSQMRYAHEGTQRVRFMSPIMDQQIDLELVATGINIGESAELVMHFSGVTPETLPSTVNELENEWFSLAKACLDHGVTSVRMRPDGKSTKAMYIQLWREGRLLSETRLPVAVDTEVGSIWLTDWLTIKEWQDTLPDHLAVITPFSHSVLQAIKKLVTEGDESSAVVIQRVPHALSPEGHLAVFSTGGSEGYLLVDRNTTQNVELPELWLNTSDAYREDMNIVLAKVEERQEPGHWRGLEGLSVELGRSLITRNFIYAAMNWFLPDPADMDSTPRRGEKRKLRRGRQDDATDQPRKLKSKRGSATKEKSVPASLDENGRLKLPPEVWAEQSDYEGYYDYLPREWKSEGDYSEPITEAEYAKALLKEAVNKKPARRKR</sequence>
<proteinExistence type="predicted"/>
<feature type="region of interest" description="Disordered" evidence="1">
    <location>
        <begin position="451"/>
        <end position="506"/>
    </location>
</feature>
<feature type="signal peptide" evidence="2">
    <location>
        <begin position="1"/>
        <end position="29"/>
    </location>
</feature>
<evidence type="ECO:0000256" key="2">
    <source>
        <dbReference type="SAM" id="SignalP"/>
    </source>
</evidence>
<dbReference type="OrthoDB" id="9834458at2"/>